<dbReference type="EMBL" id="OKRB01000048">
    <property type="protein sequence ID" value="SPE18237.1"/>
    <property type="molecule type" value="Genomic_DNA"/>
</dbReference>
<dbReference type="InterPro" id="IPR000335">
    <property type="entry name" value="Bleomycin-R"/>
</dbReference>
<dbReference type="AlphaFoldDB" id="A0A2N9L4J3"/>
<dbReference type="InterPro" id="IPR037523">
    <property type="entry name" value="VOC_core"/>
</dbReference>
<comment type="similarity">
    <text evidence="1">Belongs to the bleomycin resistance protein family.</text>
</comment>
<name>A0A2N9L4J3_9BACT</name>
<evidence type="ECO:0000313" key="5">
    <source>
        <dbReference type="EMBL" id="SPE18237.1"/>
    </source>
</evidence>
<dbReference type="GO" id="GO:0046677">
    <property type="term" value="P:response to antibiotic"/>
    <property type="evidence" value="ECO:0007669"/>
    <property type="project" value="UniProtKB-KW"/>
</dbReference>
<dbReference type="CDD" id="cd08349">
    <property type="entry name" value="BLMA_like"/>
    <property type="match status" value="1"/>
</dbReference>
<reference evidence="6" key="1">
    <citation type="submission" date="2018-02" db="EMBL/GenBank/DDBJ databases">
        <authorList>
            <person name="Hausmann B."/>
        </authorList>
    </citation>
    <scope>NUCLEOTIDE SEQUENCE [LARGE SCALE GENOMIC DNA]</scope>
    <source>
        <strain evidence="6">Peat soil MAG SbA5</strain>
    </source>
</reference>
<organism evidence="5 6">
    <name type="scientific">Candidatus Sulfuritelmatomonas gaucii</name>
    <dbReference type="NCBI Taxonomy" id="2043161"/>
    <lineage>
        <taxon>Bacteria</taxon>
        <taxon>Pseudomonadati</taxon>
        <taxon>Acidobacteriota</taxon>
        <taxon>Terriglobia</taxon>
        <taxon>Terriglobales</taxon>
        <taxon>Acidobacteriaceae</taxon>
        <taxon>Candidatus Sulfuritelmatomonas</taxon>
    </lineage>
</organism>
<sequence length="268" mass="29818">MTRPKTTAISPSFIVSNVEQTVAFYRDKLGFETRFQEPERNPFFAIIGRDGAQIFVKAEKNIEPVPNSRRHRHLRLDAFVYAPDPDALAAEFAANGAAFSVPLKDTNDGLRGFEICDPDGYVLFFGRPRNDAMTDELAETPANSTLLAAEPQLFVADVGASCEFYSKKLGFTVAFIYGEPPFYGQVFRNGARLNIRHLDEPAINPKLRDQEHLLSASITVDDANPLFLEFQTAGVLFHQTLKTEPWGARTFIVRDPDGNLILFSGGGR</sequence>
<evidence type="ECO:0000256" key="3">
    <source>
        <dbReference type="ARBA" id="ARBA00023251"/>
    </source>
</evidence>
<feature type="domain" description="VOC" evidence="4">
    <location>
        <begin position="145"/>
        <end position="266"/>
    </location>
</feature>
<keyword evidence="3" id="KW-0046">Antibiotic resistance</keyword>
<dbReference type="Gene3D" id="3.10.180.10">
    <property type="entry name" value="2,3-Dihydroxybiphenyl 1,2-Dioxygenase, domain 1"/>
    <property type="match status" value="2"/>
</dbReference>
<protein>
    <recommendedName>
        <fullName evidence="2">Bleomycin resistance protein</fullName>
    </recommendedName>
</protein>
<dbReference type="InterPro" id="IPR004360">
    <property type="entry name" value="Glyas_Fos-R_dOase_dom"/>
</dbReference>
<dbReference type="PANTHER" id="PTHR36503:SF3">
    <property type="entry name" value="BLR0126 PROTEIN"/>
    <property type="match status" value="1"/>
</dbReference>
<evidence type="ECO:0000259" key="4">
    <source>
        <dbReference type="PROSITE" id="PS51819"/>
    </source>
</evidence>
<dbReference type="Proteomes" id="UP000239735">
    <property type="component" value="Unassembled WGS sequence"/>
</dbReference>
<evidence type="ECO:0000313" key="6">
    <source>
        <dbReference type="Proteomes" id="UP000239735"/>
    </source>
</evidence>
<evidence type="ECO:0000256" key="1">
    <source>
        <dbReference type="ARBA" id="ARBA00011051"/>
    </source>
</evidence>
<gene>
    <name evidence="5" type="ORF">SBA5_1410004</name>
</gene>
<dbReference type="SUPFAM" id="SSF54593">
    <property type="entry name" value="Glyoxalase/Bleomycin resistance protein/Dihydroxybiphenyl dioxygenase"/>
    <property type="match status" value="2"/>
</dbReference>
<accession>A0A2N9L4J3</accession>
<evidence type="ECO:0000256" key="2">
    <source>
        <dbReference type="ARBA" id="ARBA00021572"/>
    </source>
</evidence>
<feature type="domain" description="VOC" evidence="4">
    <location>
        <begin position="7"/>
        <end position="128"/>
    </location>
</feature>
<dbReference type="InterPro" id="IPR029068">
    <property type="entry name" value="Glyas_Bleomycin-R_OHBP_Dase"/>
</dbReference>
<dbReference type="PANTHER" id="PTHR36503">
    <property type="entry name" value="BLR2520 PROTEIN"/>
    <property type="match status" value="1"/>
</dbReference>
<dbReference type="Pfam" id="PF00903">
    <property type="entry name" value="Glyoxalase"/>
    <property type="match status" value="2"/>
</dbReference>
<proteinExistence type="inferred from homology"/>
<dbReference type="PROSITE" id="PS51819">
    <property type="entry name" value="VOC"/>
    <property type="match status" value="2"/>
</dbReference>